<evidence type="ECO:0000259" key="11">
    <source>
        <dbReference type="PROSITE" id="PS50885"/>
    </source>
</evidence>
<accession>A0ABQ1I3N5</accession>
<sequence length="636" mass="70509">MRVSRFSRVSAFALFTVSAVLIIALYFSLEKISTSNQQLQRYQALKFQFNSQLVAKVNSYLNTGNAIALSDAESLLQDLVEQAQQQQLTSLSSMLAALLEALQQRYLALGKLSGNEQALLLNAEREMLAWADSTVDYGLKASAGDAYIRQGSELMNGLIHLSMQRNRYFAHPSEEAQAAYDNAYSQIRSSIEQINSLPLLGVMSEVEIDEFALGDPEEAVDLAEELKSELSSLSQRYPRELKSTHSLIEQRLALREALSQDIDKLTQQVAEAEQGVVKDRERVMKNVQLSLYTVAGLIVLLAILMQIIMQTTVLKPLRELRNSFALLVENASIQQLKVRRKHTEIGEIATFFNQLLDKQEAHDALRNQQLSVVSSSLDSVSQQVREIYQTSEQTDQQVSESQTLMEQLAHLTQQLNQISSDVEHNANATQEAMNESQQNVEQVISASKRTSDAVVEGRGSLATLVKAVVDVSAILDVIRGIAEQTNLLALNAAIESARAGEHGRGFAVVADEVRTLSMRTQTSLEEITTILNQLKQSSSSLESNIGGIEEASEYQQQISSKLMQTTHWVREQAQTSVAVAHQASEYIREQSHHVGSFNSKMTTVKTQVESAHQLARNIEANVHQQVTTIVNALKPA</sequence>
<dbReference type="SMART" id="SM00283">
    <property type="entry name" value="MA"/>
    <property type="match status" value="1"/>
</dbReference>
<dbReference type="InterPro" id="IPR003660">
    <property type="entry name" value="HAMP_dom"/>
</dbReference>
<evidence type="ECO:0000256" key="6">
    <source>
        <dbReference type="ARBA" id="ARBA00029447"/>
    </source>
</evidence>
<keyword evidence="5 7" id="KW-0807">Transducer</keyword>
<evidence type="ECO:0000259" key="10">
    <source>
        <dbReference type="PROSITE" id="PS50111"/>
    </source>
</evidence>
<evidence type="ECO:0000313" key="13">
    <source>
        <dbReference type="Proteomes" id="UP000651977"/>
    </source>
</evidence>
<dbReference type="EMBL" id="BMDY01000013">
    <property type="protein sequence ID" value="GGB08987.1"/>
    <property type="molecule type" value="Genomic_DNA"/>
</dbReference>
<dbReference type="PROSITE" id="PS50885">
    <property type="entry name" value="HAMP"/>
    <property type="match status" value="1"/>
</dbReference>
<feature type="domain" description="HAMP" evidence="11">
    <location>
        <begin position="311"/>
        <end position="364"/>
    </location>
</feature>
<evidence type="ECO:0000256" key="3">
    <source>
        <dbReference type="ARBA" id="ARBA00022989"/>
    </source>
</evidence>
<reference evidence="13" key="1">
    <citation type="journal article" date="2019" name="Int. J. Syst. Evol. Microbiol.">
        <title>The Global Catalogue of Microorganisms (GCM) 10K type strain sequencing project: providing services to taxonomists for standard genome sequencing and annotation.</title>
        <authorList>
            <consortium name="The Broad Institute Genomics Platform"/>
            <consortium name="The Broad Institute Genome Sequencing Center for Infectious Disease"/>
            <person name="Wu L."/>
            <person name="Ma J."/>
        </authorList>
    </citation>
    <scope>NUCLEOTIDE SEQUENCE [LARGE SCALE GENOMIC DNA]</scope>
    <source>
        <strain evidence="13">CGMCC 1.10131</strain>
    </source>
</reference>
<evidence type="ECO:0000256" key="7">
    <source>
        <dbReference type="PROSITE-ProRule" id="PRU00284"/>
    </source>
</evidence>
<proteinExistence type="inferred from homology"/>
<dbReference type="Gene3D" id="1.10.287.950">
    <property type="entry name" value="Methyl-accepting chemotaxis protein"/>
    <property type="match status" value="1"/>
</dbReference>
<dbReference type="RefSeq" id="WP_083481710.1">
    <property type="nucleotide sequence ID" value="NZ_BMDY01000013.1"/>
</dbReference>
<dbReference type="PANTHER" id="PTHR32089:SF119">
    <property type="entry name" value="METHYL-ACCEPTING CHEMOTAXIS PROTEIN CTPL"/>
    <property type="match status" value="1"/>
</dbReference>
<evidence type="ECO:0000256" key="8">
    <source>
        <dbReference type="SAM" id="Coils"/>
    </source>
</evidence>
<evidence type="ECO:0000313" key="12">
    <source>
        <dbReference type="EMBL" id="GGB08987.1"/>
    </source>
</evidence>
<feature type="transmembrane region" description="Helical" evidence="9">
    <location>
        <begin position="289"/>
        <end position="309"/>
    </location>
</feature>
<feature type="transmembrane region" description="Helical" evidence="9">
    <location>
        <begin position="6"/>
        <end position="29"/>
    </location>
</feature>
<evidence type="ECO:0000256" key="4">
    <source>
        <dbReference type="ARBA" id="ARBA00023136"/>
    </source>
</evidence>
<feature type="domain" description="Methyl-accepting transducer" evidence="10">
    <location>
        <begin position="369"/>
        <end position="605"/>
    </location>
</feature>
<evidence type="ECO:0000256" key="2">
    <source>
        <dbReference type="ARBA" id="ARBA00022692"/>
    </source>
</evidence>
<dbReference type="Pfam" id="PF00015">
    <property type="entry name" value="MCPsignal"/>
    <property type="match status" value="1"/>
</dbReference>
<comment type="similarity">
    <text evidence="6">Belongs to the methyl-accepting chemotaxis (MCP) protein family.</text>
</comment>
<dbReference type="PROSITE" id="PS50111">
    <property type="entry name" value="CHEMOTAXIS_TRANSDUC_2"/>
    <property type="match status" value="1"/>
</dbReference>
<keyword evidence="3 9" id="KW-1133">Transmembrane helix</keyword>
<evidence type="ECO:0000256" key="9">
    <source>
        <dbReference type="SAM" id="Phobius"/>
    </source>
</evidence>
<keyword evidence="8" id="KW-0175">Coiled coil</keyword>
<dbReference type="Proteomes" id="UP000651977">
    <property type="component" value="Unassembled WGS sequence"/>
</dbReference>
<feature type="coiled-coil region" evidence="8">
    <location>
        <begin position="248"/>
        <end position="282"/>
    </location>
</feature>
<comment type="subcellular location">
    <subcellularLocation>
        <location evidence="1">Membrane</location>
        <topology evidence="1">Multi-pass membrane protein</topology>
    </subcellularLocation>
</comment>
<evidence type="ECO:0000256" key="5">
    <source>
        <dbReference type="ARBA" id="ARBA00023224"/>
    </source>
</evidence>
<keyword evidence="2 9" id="KW-0812">Transmembrane</keyword>
<evidence type="ECO:0000256" key="1">
    <source>
        <dbReference type="ARBA" id="ARBA00004141"/>
    </source>
</evidence>
<keyword evidence="4 9" id="KW-0472">Membrane</keyword>
<dbReference type="InterPro" id="IPR004089">
    <property type="entry name" value="MCPsignal_dom"/>
</dbReference>
<keyword evidence="13" id="KW-1185">Reference proteome</keyword>
<dbReference type="PRINTS" id="PR00260">
    <property type="entry name" value="CHEMTRNSDUCR"/>
</dbReference>
<dbReference type="PANTHER" id="PTHR32089">
    <property type="entry name" value="METHYL-ACCEPTING CHEMOTAXIS PROTEIN MCPB"/>
    <property type="match status" value="1"/>
</dbReference>
<name>A0ABQ1I3N5_9ALTE</name>
<comment type="caution">
    <text evidence="12">The sequence shown here is derived from an EMBL/GenBank/DDBJ whole genome shotgun (WGS) entry which is preliminary data.</text>
</comment>
<dbReference type="SUPFAM" id="SSF58104">
    <property type="entry name" value="Methyl-accepting chemotaxis protein (MCP) signaling domain"/>
    <property type="match status" value="1"/>
</dbReference>
<protein>
    <submittedName>
        <fullName evidence="12">Methyl-accepting chemotaxis protein</fullName>
    </submittedName>
</protein>
<dbReference type="InterPro" id="IPR004090">
    <property type="entry name" value="Chemotax_Me-accpt_rcpt"/>
</dbReference>
<gene>
    <name evidence="12" type="ORF">GCM10007414_22980</name>
</gene>
<organism evidence="12 13">
    <name type="scientific">Agarivorans gilvus</name>
    <dbReference type="NCBI Taxonomy" id="680279"/>
    <lineage>
        <taxon>Bacteria</taxon>
        <taxon>Pseudomonadati</taxon>
        <taxon>Pseudomonadota</taxon>
        <taxon>Gammaproteobacteria</taxon>
        <taxon>Alteromonadales</taxon>
        <taxon>Alteromonadaceae</taxon>
        <taxon>Agarivorans</taxon>
    </lineage>
</organism>